<name>A0A917A858_9STRE</name>
<keyword evidence="2" id="KW-0812">Transmembrane</keyword>
<dbReference type="OrthoDB" id="5240606at2"/>
<feature type="region of interest" description="Disordered" evidence="1">
    <location>
        <begin position="94"/>
        <end position="133"/>
    </location>
</feature>
<protein>
    <submittedName>
        <fullName evidence="3">Uncharacterized protein</fullName>
    </submittedName>
</protein>
<evidence type="ECO:0000313" key="4">
    <source>
        <dbReference type="Proteomes" id="UP000660801"/>
    </source>
</evidence>
<proteinExistence type="predicted"/>
<dbReference type="AlphaFoldDB" id="A0A917A858"/>
<comment type="caution">
    <text evidence="3">The sequence shown here is derived from an EMBL/GenBank/DDBJ whole genome shotgun (WGS) entry which is preliminary data.</text>
</comment>
<keyword evidence="2" id="KW-1133">Transmembrane helix</keyword>
<accession>A0A917A858</accession>
<evidence type="ECO:0000256" key="2">
    <source>
        <dbReference type="SAM" id="Phobius"/>
    </source>
</evidence>
<evidence type="ECO:0000256" key="1">
    <source>
        <dbReference type="SAM" id="MobiDB-lite"/>
    </source>
</evidence>
<feature type="compositionally biased region" description="Basic residues" evidence="1">
    <location>
        <begin position="94"/>
        <end position="104"/>
    </location>
</feature>
<organism evidence="3 4">
    <name type="scientific">Streptococcus himalayensis</name>
    <dbReference type="NCBI Taxonomy" id="1888195"/>
    <lineage>
        <taxon>Bacteria</taxon>
        <taxon>Bacillati</taxon>
        <taxon>Bacillota</taxon>
        <taxon>Bacilli</taxon>
        <taxon>Lactobacillales</taxon>
        <taxon>Streptococcaceae</taxon>
        <taxon>Streptococcus</taxon>
    </lineage>
</organism>
<dbReference type="InterPro" id="IPR016024">
    <property type="entry name" value="ARM-type_fold"/>
</dbReference>
<keyword evidence="2" id="KW-0472">Membrane</keyword>
<evidence type="ECO:0000313" key="3">
    <source>
        <dbReference type="EMBL" id="GGE34915.1"/>
    </source>
</evidence>
<gene>
    <name evidence="3" type="ORF">GCM10011510_15350</name>
</gene>
<keyword evidence="4" id="KW-1185">Reference proteome</keyword>
<dbReference type="Proteomes" id="UP000660801">
    <property type="component" value="Unassembled WGS sequence"/>
</dbReference>
<feature type="transmembrane region" description="Helical" evidence="2">
    <location>
        <begin position="71"/>
        <end position="89"/>
    </location>
</feature>
<reference evidence="3" key="2">
    <citation type="submission" date="2020-09" db="EMBL/GenBank/DDBJ databases">
        <authorList>
            <person name="Sun Q."/>
            <person name="Zhou Y."/>
        </authorList>
    </citation>
    <scope>NUCLEOTIDE SEQUENCE</scope>
    <source>
        <strain evidence="3">CGMCC 1.15533</strain>
    </source>
</reference>
<reference evidence="3" key="1">
    <citation type="journal article" date="2014" name="Int. J. Syst. Evol. Microbiol.">
        <title>Complete genome sequence of Corynebacterium casei LMG S-19264T (=DSM 44701T), isolated from a smear-ripened cheese.</title>
        <authorList>
            <consortium name="US DOE Joint Genome Institute (JGI-PGF)"/>
            <person name="Walter F."/>
            <person name="Albersmeier A."/>
            <person name="Kalinowski J."/>
            <person name="Ruckert C."/>
        </authorList>
    </citation>
    <scope>NUCLEOTIDE SEQUENCE</scope>
    <source>
        <strain evidence="3">CGMCC 1.15533</strain>
    </source>
</reference>
<sequence length="243" mass="27294">MAGDGLTNLNEKDFRTDQDTLILFQHPKYKNLPLHQRIIKYYSENVLSKDRNKLYEEALSAHPSASPEHQLLYPLATLGGILIGLLLGLKNRKKESRPKGKKILPKTSAVKETPKKVAPQTNAPKTNQTVKKSNPKISIRLNNKVRQSTKQIIRNISKTVQNRVIQPAKQATRNIAKTIHNRVVQPARKAIRNIAQPSRNIANPVVNTVRCITKTVNDTVKNVAKAAANTLKNLFKSKKKGKR</sequence>
<feature type="compositionally biased region" description="Polar residues" evidence="1">
    <location>
        <begin position="119"/>
        <end position="133"/>
    </location>
</feature>
<dbReference type="RefSeq" id="WP_068990926.1">
    <property type="nucleotide sequence ID" value="NZ_BMJN01000028.1"/>
</dbReference>
<dbReference type="EMBL" id="BMJN01000028">
    <property type="protein sequence ID" value="GGE34915.1"/>
    <property type="molecule type" value="Genomic_DNA"/>
</dbReference>
<dbReference type="SUPFAM" id="SSF48371">
    <property type="entry name" value="ARM repeat"/>
    <property type="match status" value="1"/>
</dbReference>